<protein>
    <recommendedName>
        <fullName evidence="4">ABC transporter permease</fullName>
    </recommendedName>
</protein>
<dbReference type="OrthoDB" id="9789229at2"/>
<accession>A0A1X6WQM8</accession>
<organism evidence="2 3">
    <name type="scientific">Vagococcus fluvialis bH819</name>
    <dbReference type="NCBI Taxonomy" id="1255619"/>
    <lineage>
        <taxon>Bacteria</taxon>
        <taxon>Bacillati</taxon>
        <taxon>Bacillota</taxon>
        <taxon>Bacilli</taxon>
        <taxon>Lactobacillales</taxon>
        <taxon>Enterococcaceae</taxon>
        <taxon>Vagococcus</taxon>
    </lineage>
</organism>
<keyword evidence="1" id="KW-0472">Membrane</keyword>
<reference evidence="3" key="1">
    <citation type="submission" date="2017-02" db="EMBL/GenBank/DDBJ databases">
        <authorList>
            <person name="Dridi B."/>
        </authorList>
    </citation>
    <scope>NUCLEOTIDE SEQUENCE [LARGE SCALE GENOMIC DNA]</scope>
    <source>
        <strain evidence="3">bH819</strain>
    </source>
</reference>
<evidence type="ECO:0000313" key="3">
    <source>
        <dbReference type="Proteomes" id="UP000195918"/>
    </source>
</evidence>
<dbReference type="EMBL" id="FWFD01000015">
    <property type="protein sequence ID" value="SLM86590.1"/>
    <property type="molecule type" value="Genomic_DNA"/>
</dbReference>
<feature type="transmembrane region" description="Helical" evidence="1">
    <location>
        <begin position="111"/>
        <end position="131"/>
    </location>
</feature>
<dbReference type="Proteomes" id="UP000195918">
    <property type="component" value="Unassembled WGS sequence"/>
</dbReference>
<dbReference type="Pfam" id="PF06541">
    <property type="entry name" value="ABC_trans_CmpB"/>
    <property type="match status" value="1"/>
</dbReference>
<evidence type="ECO:0000313" key="2">
    <source>
        <dbReference type="EMBL" id="SLM86590.1"/>
    </source>
</evidence>
<feature type="transmembrane region" description="Helical" evidence="1">
    <location>
        <begin position="151"/>
        <end position="169"/>
    </location>
</feature>
<evidence type="ECO:0000256" key="1">
    <source>
        <dbReference type="SAM" id="Phobius"/>
    </source>
</evidence>
<keyword evidence="1" id="KW-1133">Transmembrane helix</keyword>
<keyword evidence="3" id="KW-1185">Reference proteome</keyword>
<feature type="transmembrane region" description="Helical" evidence="1">
    <location>
        <begin position="35"/>
        <end position="58"/>
    </location>
</feature>
<feature type="transmembrane region" description="Helical" evidence="1">
    <location>
        <begin position="6"/>
        <end position="23"/>
    </location>
</feature>
<dbReference type="AlphaFoldDB" id="A0A1X6WQM8"/>
<dbReference type="InterPro" id="IPR010540">
    <property type="entry name" value="CmpB_TMEM229"/>
</dbReference>
<name>A0A1X6WQM8_9ENTE</name>
<keyword evidence="1" id="KW-0812">Transmembrane</keyword>
<evidence type="ECO:0008006" key="4">
    <source>
        <dbReference type="Google" id="ProtNLM"/>
    </source>
</evidence>
<proteinExistence type="predicted"/>
<dbReference type="RefSeq" id="WP_086952212.1">
    <property type="nucleotide sequence ID" value="NZ_FWFD01000015.1"/>
</dbReference>
<sequence>MITNNLLQLFTVFIVYSIIGWLWESLFCSFKAKHFVYRGFLLGPYCPVYGFGVISVLLLVPKEYGTMLNLYFNIVVIVTIIEYITSFLLEKVFKMELWDYRQVPLNIQGRVAVPVSLFWGIGCLFLIKIIHPEIEKLIMALFDVSNGWLPVIMFVFFLLDVITTLFFTVTTKKEVENFVDTSDSENAVIKEYRLKHLFINAEESLSRRVVLEHLKNKKPQLKHRNLHRIVKNYPNFKLKK</sequence>
<feature type="transmembrane region" description="Helical" evidence="1">
    <location>
        <begin position="70"/>
        <end position="90"/>
    </location>
</feature>
<gene>
    <name evidence="2" type="ORF">FM121_10885</name>
</gene>